<sequence length="165" mass="18347">SFVNSGLLLLCVVISWPRDAQSLYIDFVCNKTVREALNIVSQMESDLLDCDDVATLPRAVQLPCTALHVASWGNKSLQEKRGDLVASLRLLIEGVKSASALNQTACATSVLRKLQHNVNNYLLILAHLDLSVSRFYGNRVRTGARHLCGSKHVNGYYIKVHSWLR</sequence>
<dbReference type="Pfam" id="PF00758">
    <property type="entry name" value="EPO_TPO"/>
    <property type="match status" value="1"/>
</dbReference>
<proteinExistence type="inferred from homology"/>
<feature type="signal peptide" evidence="7">
    <location>
        <begin position="1"/>
        <end position="22"/>
    </location>
</feature>
<keyword evidence="5 7" id="KW-0732">Signal</keyword>
<evidence type="ECO:0000256" key="6">
    <source>
        <dbReference type="ARBA" id="ARBA00023157"/>
    </source>
</evidence>
<dbReference type="PANTHER" id="PTHR10560">
    <property type="entry name" value="THROMBOPOIETIN"/>
    <property type="match status" value="1"/>
</dbReference>
<evidence type="ECO:0000256" key="5">
    <source>
        <dbReference type="ARBA" id="ARBA00022729"/>
    </source>
</evidence>
<evidence type="ECO:0000256" key="7">
    <source>
        <dbReference type="SAM" id="SignalP"/>
    </source>
</evidence>
<reference evidence="8" key="1">
    <citation type="submission" date="2025-08" db="UniProtKB">
        <authorList>
            <consortium name="Ensembl"/>
        </authorList>
    </citation>
    <scope>IDENTIFICATION</scope>
</reference>
<dbReference type="GO" id="GO:0005576">
    <property type="term" value="C:extracellular region"/>
    <property type="evidence" value="ECO:0007669"/>
    <property type="project" value="UniProtKB-SubCell"/>
</dbReference>
<dbReference type="PANTHER" id="PTHR10560:SF0">
    <property type="entry name" value="THROMBOPOIETIN"/>
    <property type="match status" value="1"/>
</dbReference>
<dbReference type="GO" id="GO:0008283">
    <property type="term" value="P:cell population proliferation"/>
    <property type="evidence" value="ECO:0007669"/>
    <property type="project" value="InterPro"/>
</dbReference>
<evidence type="ECO:0000256" key="4">
    <source>
        <dbReference type="ARBA" id="ARBA00022702"/>
    </source>
</evidence>
<dbReference type="Ensembl" id="ENSPMGT00000018312.1">
    <property type="protein sequence ID" value="ENSPMGP00000017153.1"/>
    <property type="gene ID" value="ENSPMGG00000014048.1"/>
</dbReference>
<evidence type="ECO:0000313" key="8">
    <source>
        <dbReference type="Ensembl" id="ENSPMGP00000017153.1"/>
    </source>
</evidence>
<dbReference type="SUPFAM" id="SSF47266">
    <property type="entry name" value="4-helical cytokines"/>
    <property type="match status" value="1"/>
</dbReference>
<evidence type="ECO:0000313" key="9">
    <source>
        <dbReference type="Proteomes" id="UP000261520"/>
    </source>
</evidence>
<evidence type="ECO:0000256" key="1">
    <source>
        <dbReference type="ARBA" id="ARBA00004613"/>
    </source>
</evidence>
<keyword evidence="4" id="KW-0372">Hormone</keyword>
<dbReference type="GO" id="GO:0005125">
    <property type="term" value="F:cytokine activity"/>
    <property type="evidence" value="ECO:0007669"/>
    <property type="project" value="InterPro"/>
</dbReference>
<dbReference type="AlphaFoldDB" id="A0A3B4AJ68"/>
<feature type="chain" id="PRO_5017192030" description="Thrombopoietin" evidence="7">
    <location>
        <begin position="23"/>
        <end position="165"/>
    </location>
</feature>
<comment type="similarity">
    <text evidence="2">Belongs to the EPO/TPO family.</text>
</comment>
<dbReference type="InterPro" id="IPR009079">
    <property type="entry name" value="4_helix_cytokine-like_core"/>
</dbReference>
<dbReference type="GO" id="GO:0005179">
    <property type="term" value="F:hormone activity"/>
    <property type="evidence" value="ECO:0007669"/>
    <property type="project" value="UniProtKB-KW"/>
</dbReference>
<evidence type="ECO:0008006" key="10">
    <source>
        <dbReference type="Google" id="ProtNLM"/>
    </source>
</evidence>
<dbReference type="InterPro" id="IPR001323">
    <property type="entry name" value="EPO_TPO"/>
</dbReference>
<dbReference type="InterPro" id="IPR003978">
    <property type="entry name" value="Thrombopoietin"/>
</dbReference>
<keyword evidence="3" id="KW-0964">Secreted</keyword>
<organism evidence="8 9">
    <name type="scientific">Periophthalmus magnuspinnatus</name>
    <dbReference type="NCBI Taxonomy" id="409849"/>
    <lineage>
        <taxon>Eukaryota</taxon>
        <taxon>Metazoa</taxon>
        <taxon>Chordata</taxon>
        <taxon>Craniata</taxon>
        <taxon>Vertebrata</taxon>
        <taxon>Euteleostomi</taxon>
        <taxon>Actinopterygii</taxon>
        <taxon>Neopterygii</taxon>
        <taxon>Teleostei</taxon>
        <taxon>Neoteleostei</taxon>
        <taxon>Acanthomorphata</taxon>
        <taxon>Gobiaria</taxon>
        <taxon>Gobiiformes</taxon>
        <taxon>Gobioidei</taxon>
        <taxon>Gobiidae</taxon>
        <taxon>Oxudercinae</taxon>
        <taxon>Periophthalmus</taxon>
    </lineage>
</organism>
<protein>
    <recommendedName>
        <fullName evidence="10">Thrombopoietin</fullName>
    </recommendedName>
</protein>
<dbReference type="STRING" id="409849.ENSPMGP00000017153"/>
<keyword evidence="9" id="KW-1185">Reference proteome</keyword>
<name>A0A3B4AJ68_9GOBI</name>
<comment type="subcellular location">
    <subcellularLocation>
        <location evidence="1">Secreted</location>
    </subcellularLocation>
</comment>
<keyword evidence="6" id="KW-1015">Disulfide bond</keyword>
<evidence type="ECO:0000256" key="2">
    <source>
        <dbReference type="ARBA" id="ARBA00005782"/>
    </source>
</evidence>
<dbReference type="Gene3D" id="1.20.1250.10">
    <property type="match status" value="1"/>
</dbReference>
<dbReference type="Proteomes" id="UP000261520">
    <property type="component" value="Unplaced"/>
</dbReference>
<reference evidence="8" key="2">
    <citation type="submission" date="2025-09" db="UniProtKB">
        <authorList>
            <consortium name="Ensembl"/>
        </authorList>
    </citation>
    <scope>IDENTIFICATION</scope>
</reference>
<accession>A0A3B4AJ68</accession>
<evidence type="ECO:0000256" key="3">
    <source>
        <dbReference type="ARBA" id="ARBA00022525"/>
    </source>
</evidence>